<feature type="domain" description="Fibrinogen C-terminal" evidence="3">
    <location>
        <begin position="549"/>
        <end position="752"/>
    </location>
</feature>
<dbReference type="SUPFAM" id="SSF56496">
    <property type="entry name" value="Fibrinogen C-terminal domain-like"/>
    <property type="match status" value="1"/>
</dbReference>
<dbReference type="InterPro" id="IPR014716">
    <property type="entry name" value="Fibrinogen_a/b/g_C_1"/>
</dbReference>
<organism evidence="4">
    <name type="scientific">Cernuella virgata</name>
    <dbReference type="NCBI Taxonomy" id="145650"/>
    <lineage>
        <taxon>Eukaryota</taxon>
        <taxon>Metazoa</taxon>
        <taxon>Spiralia</taxon>
        <taxon>Lophotrochozoa</taxon>
        <taxon>Mollusca</taxon>
        <taxon>Gastropoda</taxon>
        <taxon>Heterobranchia</taxon>
        <taxon>Euthyneura</taxon>
        <taxon>Panpulmonata</taxon>
        <taxon>Eupulmonata</taxon>
        <taxon>Stylommatophora</taxon>
        <taxon>Helicina</taxon>
        <taxon>Helicoidea</taxon>
        <taxon>Geomitridae</taxon>
        <taxon>Cernuella</taxon>
    </lineage>
</organism>
<sequence>MASTTWILSFCMLLSAVPFNTGLEFSVTRSLDKNSCANTVCSHDIGQQQKGSKISIRKITVSEVTDRTKFPLAYRASGENDIFIDPTRVNDIKGTSAITDTHAELRLTINNPTLCTYRTLECTAEVVDASGKKQVVRKTITPTSPNVNDDCSCSSIVFRLNSLGNRATGTSQQIYGQELNFNNLRIDLQNIENGTTELSENIARLKESFENLQVVAGERREADRQYEIQMNELRNKDSVLGFDIDDVRQAQQDSQDNIENLEKRYKDTEKKQRELSRVDRAQLDTISSLDRFDGVAANTISNFQKVDNDIGQRVNSLSNQSSSLAGQLNGLGENDNRLRANIDSVSARQTDAQSLSAELRSIDSTIDRSLAALDATNRNLEEDAAQIEYATNAKQGEINEIGEDIREVEAQNENLQRNDKSIDGRVLAFQSKDEEFDAALDDLEATSNTLQQNSNALRETNRLQQVKIETLRKTDTVQRQQLADFTVSYQVIREQITEINSKNSGLESGLTVAQTQQDDINSSLDDLFAKYELLENQITSAKITTQTETTTSLVLSSCTRNMPHDKSRVAVVVDGQHSAMCDALTDGGGYVIIANRGDGKENFNRNWADYRNGFGSPAFGEFFVGLDALAALSKQGYNDLRIDILDRKDKAYYARYTFSVDDEASKYRLHVSNYQGTAPNNLYYHDGMAFSTYDQDNDASDRNCAVASGGGNWFNDCYEANPFGILGSQGENGLVWKGIPNVAVLEIKIRKS</sequence>
<dbReference type="CDD" id="cd00087">
    <property type="entry name" value="FReD"/>
    <property type="match status" value="1"/>
</dbReference>
<dbReference type="EMBL" id="EF602752">
    <property type="protein sequence ID" value="ABR08403.1"/>
    <property type="molecule type" value="mRNA"/>
</dbReference>
<evidence type="ECO:0000259" key="3">
    <source>
        <dbReference type="PROSITE" id="PS51406"/>
    </source>
</evidence>
<feature type="signal peptide" evidence="2">
    <location>
        <begin position="1"/>
        <end position="22"/>
    </location>
</feature>
<dbReference type="InterPro" id="IPR050373">
    <property type="entry name" value="Fibrinogen_C-term_domain"/>
</dbReference>
<protein>
    <submittedName>
        <fullName evidence="4">Epiphragmin</fullName>
    </submittedName>
</protein>
<accession>A5Z1D6</accession>
<dbReference type="PROSITE" id="PS51406">
    <property type="entry name" value="FIBRINOGEN_C_2"/>
    <property type="match status" value="1"/>
</dbReference>
<dbReference type="GO" id="GO:0005615">
    <property type="term" value="C:extracellular space"/>
    <property type="evidence" value="ECO:0007669"/>
    <property type="project" value="TreeGrafter"/>
</dbReference>
<dbReference type="InterPro" id="IPR002181">
    <property type="entry name" value="Fibrinogen_a/b/g_C_dom"/>
</dbReference>
<dbReference type="PANTHER" id="PTHR19143:SF444">
    <property type="entry name" value="PROTEIN SCABROUS"/>
    <property type="match status" value="1"/>
</dbReference>
<evidence type="ECO:0000313" key="4">
    <source>
        <dbReference type="EMBL" id="ABR08403.1"/>
    </source>
</evidence>
<proteinExistence type="evidence at transcript level"/>
<evidence type="ECO:0000256" key="2">
    <source>
        <dbReference type="SAM" id="SignalP"/>
    </source>
</evidence>
<feature type="coiled-coil region" evidence="1">
    <location>
        <begin position="244"/>
        <end position="278"/>
    </location>
</feature>
<dbReference type="AlphaFoldDB" id="A5Z1D6"/>
<evidence type="ECO:0000256" key="1">
    <source>
        <dbReference type="SAM" id="Coils"/>
    </source>
</evidence>
<dbReference type="InterPro" id="IPR036056">
    <property type="entry name" value="Fibrinogen-like_C"/>
</dbReference>
<dbReference type="PANTHER" id="PTHR19143">
    <property type="entry name" value="FIBRINOGEN/TENASCIN/ANGIOPOEITIN"/>
    <property type="match status" value="1"/>
</dbReference>
<feature type="coiled-coil region" evidence="1">
    <location>
        <begin position="370"/>
        <end position="460"/>
    </location>
</feature>
<dbReference type="SMR" id="A5Z1D6"/>
<name>A5Z1D6_9EUPU</name>
<dbReference type="Pfam" id="PF00147">
    <property type="entry name" value="Fibrinogen_C"/>
    <property type="match status" value="1"/>
</dbReference>
<reference evidence="4" key="1">
    <citation type="journal article" date="2007" name="Comp. Biochem. Physiol. B, Biochem. Mol. Biol.">
        <title>Epiphragmin, the major protein of epiphragm mucus from the vineyard snail, Cernuella virgata.</title>
        <authorList>
            <person name="Li D."/>
            <person name="Graham L.D."/>
        </authorList>
    </citation>
    <scope>NUCLEOTIDE SEQUENCE</scope>
</reference>
<dbReference type="SMART" id="SM00186">
    <property type="entry name" value="FBG"/>
    <property type="match status" value="1"/>
</dbReference>
<feature type="chain" id="PRO_5002690228" evidence="2">
    <location>
        <begin position="23"/>
        <end position="752"/>
    </location>
</feature>
<dbReference type="Gene3D" id="3.90.215.10">
    <property type="entry name" value="Gamma Fibrinogen, chain A, domain 1"/>
    <property type="match status" value="1"/>
</dbReference>
<keyword evidence="1" id="KW-0175">Coiled coil</keyword>
<keyword evidence="2" id="KW-0732">Signal</keyword>